<evidence type="ECO:0000313" key="1">
    <source>
        <dbReference type="EMBL" id="JAD15617.1"/>
    </source>
</evidence>
<dbReference type="EMBL" id="GBRH01282278">
    <property type="protein sequence ID" value="JAD15617.1"/>
    <property type="molecule type" value="Transcribed_RNA"/>
</dbReference>
<organism evidence="1">
    <name type="scientific">Arundo donax</name>
    <name type="common">Giant reed</name>
    <name type="synonym">Donax arundinaceus</name>
    <dbReference type="NCBI Taxonomy" id="35708"/>
    <lineage>
        <taxon>Eukaryota</taxon>
        <taxon>Viridiplantae</taxon>
        <taxon>Streptophyta</taxon>
        <taxon>Embryophyta</taxon>
        <taxon>Tracheophyta</taxon>
        <taxon>Spermatophyta</taxon>
        <taxon>Magnoliopsida</taxon>
        <taxon>Liliopsida</taxon>
        <taxon>Poales</taxon>
        <taxon>Poaceae</taxon>
        <taxon>PACMAD clade</taxon>
        <taxon>Arundinoideae</taxon>
        <taxon>Arundineae</taxon>
        <taxon>Arundo</taxon>
    </lineage>
</organism>
<name>A0A0A9PMT1_ARUDO</name>
<dbReference type="AlphaFoldDB" id="A0A0A9PMT1"/>
<accession>A0A0A9PMT1</accession>
<sequence length="91" mass="10227">MCRCHVLFPRGRCARGAENRIKRPESGARNCAEAICSEDDKRGGCISSCICCFVMSSLLCSAVKYNYVMYEYWPASCVPNYIISFDSSYVL</sequence>
<protein>
    <submittedName>
        <fullName evidence="1">Uncharacterized protein</fullName>
    </submittedName>
</protein>
<proteinExistence type="predicted"/>
<reference evidence="1" key="1">
    <citation type="submission" date="2014-09" db="EMBL/GenBank/DDBJ databases">
        <authorList>
            <person name="Magalhaes I.L.F."/>
            <person name="Oliveira U."/>
            <person name="Santos F.R."/>
            <person name="Vidigal T.H.D.A."/>
            <person name="Brescovit A.D."/>
            <person name="Santos A.J."/>
        </authorList>
    </citation>
    <scope>NUCLEOTIDE SEQUENCE</scope>
    <source>
        <tissue evidence="1">Shoot tissue taken approximately 20 cm above the soil surface</tissue>
    </source>
</reference>
<reference evidence="1" key="2">
    <citation type="journal article" date="2015" name="Data Brief">
        <title>Shoot transcriptome of the giant reed, Arundo donax.</title>
        <authorList>
            <person name="Barrero R.A."/>
            <person name="Guerrero F.D."/>
            <person name="Moolhuijzen P."/>
            <person name="Goolsby J.A."/>
            <person name="Tidwell J."/>
            <person name="Bellgard S.E."/>
            <person name="Bellgard M.I."/>
        </authorList>
    </citation>
    <scope>NUCLEOTIDE SEQUENCE</scope>
    <source>
        <tissue evidence="1">Shoot tissue taken approximately 20 cm above the soil surface</tissue>
    </source>
</reference>